<dbReference type="EMBL" id="CM000784">
    <property type="protein sequence ID" value="AQK93173.1"/>
    <property type="molecule type" value="Genomic_DNA"/>
</dbReference>
<dbReference type="Pfam" id="PF00650">
    <property type="entry name" value="CRAL_TRIO"/>
    <property type="match status" value="1"/>
</dbReference>
<feature type="domain" description="CRAL/TRIO N-terminal" evidence="3">
    <location>
        <begin position="5"/>
        <end position="30"/>
    </location>
</feature>
<protein>
    <submittedName>
        <fullName evidence="4">Sec14p-like phosphatidylinositol transfer family protein</fullName>
    </submittedName>
</protein>
<dbReference type="InterPro" id="IPR001251">
    <property type="entry name" value="CRAL-TRIO_dom"/>
</dbReference>
<feature type="compositionally biased region" description="Acidic residues" evidence="1">
    <location>
        <begin position="145"/>
        <end position="158"/>
    </location>
</feature>
<dbReference type="Gene3D" id="3.40.525.10">
    <property type="entry name" value="CRAL-TRIO lipid binding domain"/>
    <property type="match status" value="1"/>
</dbReference>
<dbReference type="PANTHER" id="PTHR46277">
    <property type="entry name" value="OS03G0850700 PROTEIN"/>
    <property type="match status" value="1"/>
</dbReference>
<evidence type="ECO:0000259" key="3">
    <source>
        <dbReference type="SMART" id="SM01100"/>
    </source>
</evidence>
<dbReference type="InParanoid" id="A0A1D6FNE0"/>
<dbReference type="SUPFAM" id="SSF46938">
    <property type="entry name" value="CRAL/TRIO N-terminal domain"/>
    <property type="match status" value="1"/>
</dbReference>
<dbReference type="SMR" id="A0A1D6FNE0"/>
<sequence>MQAVDNLTLRRFLRARDHDVDKASAMFLKFLKWRREAAPGGSVPEEQVRRELSQDKLCMGGVDRAGRPILVAFAARHFSAGHDMAEFKSFVVYFFDKICARIPRGQEKFLCIVDLKGWEILVFLQVNKVHTKKAAAPKIAKQESSDDDTSDETFESDEEPAKKPVAKPLAAVAKNGSKTVKQESSSDEDSSEDESDDDSDDGSDIVFNLLNRVYDDVGKRWSRFSSLGLRGLPGIKVNDSIMLFVLCLWLSMAFNTNYEIVFLIISGMMRTIWSPNRSTDDYRNKDEVSVLTEEFKTQLTIREDLFITTKVV</sequence>
<reference evidence="4" key="1">
    <citation type="submission" date="2015-12" db="EMBL/GenBank/DDBJ databases">
        <title>Update maize B73 reference genome by single molecule sequencing technologies.</title>
        <authorList>
            <consortium name="Maize Genome Sequencing Project"/>
            <person name="Ware D."/>
        </authorList>
    </citation>
    <scope>NUCLEOTIDE SEQUENCE</scope>
    <source>
        <tissue evidence="4">Seedling</tissue>
    </source>
</reference>
<dbReference type="PANTHER" id="PTHR46277:SF28">
    <property type="entry name" value="OS01G0926800 PROTEIN"/>
    <property type="match status" value="1"/>
</dbReference>
<keyword evidence="2" id="KW-0472">Membrane</keyword>
<proteinExistence type="predicted"/>
<accession>A0A1D6FNE0</accession>
<organism evidence="4">
    <name type="scientific">Zea mays</name>
    <name type="common">Maize</name>
    <dbReference type="NCBI Taxonomy" id="4577"/>
    <lineage>
        <taxon>Eukaryota</taxon>
        <taxon>Viridiplantae</taxon>
        <taxon>Streptophyta</taxon>
        <taxon>Embryophyta</taxon>
        <taxon>Tracheophyta</taxon>
        <taxon>Spermatophyta</taxon>
        <taxon>Magnoliopsida</taxon>
        <taxon>Liliopsida</taxon>
        <taxon>Poales</taxon>
        <taxon>Poaceae</taxon>
        <taxon>PACMAD clade</taxon>
        <taxon>Panicoideae</taxon>
        <taxon>Andropogonodae</taxon>
        <taxon>Andropogoneae</taxon>
        <taxon>Tripsacinae</taxon>
        <taxon>Zea</taxon>
    </lineage>
</organism>
<dbReference type="InterPro" id="IPR011074">
    <property type="entry name" value="CRAL/TRIO_N_dom"/>
</dbReference>
<dbReference type="SMART" id="SM01100">
    <property type="entry name" value="CRAL_TRIO_N"/>
    <property type="match status" value="1"/>
</dbReference>
<feature type="transmembrane region" description="Helical" evidence="2">
    <location>
        <begin position="241"/>
        <end position="265"/>
    </location>
</feature>
<evidence type="ECO:0000256" key="1">
    <source>
        <dbReference type="SAM" id="MobiDB-lite"/>
    </source>
</evidence>
<dbReference type="SUPFAM" id="SSF52087">
    <property type="entry name" value="CRAL/TRIO domain"/>
    <property type="match status" value="1"/>
</dbReference>
<keyword evidence="2" id="KW-0812">Transmembrane</keyword>
<dbReference type="ExpressionAtlas" id="A0A1D6FNE0">
    <property type="expression patterns" value="baseline"/>
</dbReference>
<feature type="compositionally biased region" description="Acidic residues" evidence="1">
    <location>
        <begin position="185"/>
        <end position="203"/>
    </location>
</feature>
<keyword evidence="2" id="KW-1133">Transmembrane helix</keyword>
<name>A0A1D6FNE0_MAIZE</name>
<dbReference type="InterPro" id="IPR036865">
    <property type="entry name" value="CRAL-TRIO_dom_sf"/>
</dbReference>
<dbReference type="CDD" id="cd00170">
    <property type="entry name" value="SEC14"/>
    <property type="match status" value="1"/>
</dbReference>
<gene>
    <name evidence="4" type="ORF">ZEAMMB73_Zm00001d009968</name>
</gene>
<evidence type="ECO:0000313" key="4">
    <source>
        <dbReference type="EMBL" id="AQK93173.1"/>
    </source>
</evidence>
<feature type="region of interest" description="Disordered" evidence="1">
    <location>
        <begin position="135"/>
        <end position="203"/>
    </location>
</feature>
<dbReference type="AlphaFoldDB" id="A0A1D6FNE0"/>
<dbReference type="InterPro" id="IPR036273">
    <property type="entry name" value="CRAL/TRIO_N_dom_sf"/>
</dbReference>
<evidence type="ECO:0000256" key="2">
    <source>
        <dbReference type="SAM" id="Phobius"/>
    </source>
</evidence>